<evidence type="ECO:0000256" key="1">
    <source>
        <dbReference type="ARBA" id="ARBA00010928"/>
    </source>
</evidence>
<dbReference type="AlphaFoldDB" id="A0A7W4TPW9"/>
<dbReference type="Proteomes" id="UP000533269">
    <property type="component" value="Unassembled WGS sequence"/>
</dbReference>
<dbReference type="SUPFAM" id="SSF51735">
    <property type="entry name" value="NAD(P)-binding Rossmann-fold domains"/>
    <property type="match status" value="1"/>
</dbReference>
<gene>
    <name evidence="5" type="ORF">FHR75_003334</name>
</gene>
<evidence type="ECO:0000313" key="6">
    <source>
        <dbReference type="Proteomes" id="UP000533269"/>
    </source>
</evidence>
<dbReference type="InterPro" id="IPR055170">
    <property type="entry name" value="GFO_IDH_MocA-like_dom"/>
</dbReference>
<evidence type="ECO:0000256" key="2">
    <source>
        <dbReference type="ARBA" id="ARBA00023002"/>
    </source>
</evidence>
<accession>A0A7W4TPW9</accession>
<dbReference type="PANTHER" id="PTHR42840:SF3">
    <property type="entry name" value="BINDING ROSSMANN FOLD OXIDOREDUCTASE, PUTATIVE (AFU_ORTHOLOGUE AFUA_2G10240)-RELATED"/>
    <property type="match status" value="1"/>
</dbReference>
<evidence type="ECO:0000313" key="5">
    <source>
        <dbReference type="EMBL" id="MBB2902503.1"/>
    </source>
</evidence>
<dbReference type="GO" id="GO:0000166">
    <property type="term" value="F:nucleotide binding"/>
    <property type="evidence" value="ECO:0007669"/>
    <property type="project" value="InterPro"/>
</dbReference>
<reference evidence="5 6" key="2">
    <citation type="submission" date="2020-08" db="EMBL/GenBank/DDBJ databases">
        <authorList>
            <person name="Partida-Martinez L."/>
            <person name="Huntemann M."/>
            <person name="Clum A."/>
            <person name="Wang J."/>
            <person name="Palaniappan K."/>
            <person name="Ritter S."/>
            <person name="Chen I.-M."/>
            <person name="Stamatis D."/>
            <person name="Reddy T."/>
            <person name="O'Malley R."/>
            <person name="Daum C."/>
            <person name="Shapiro N."/>
            <person name="Ivanova N."/>
            <person name="Kyrpides N."/>
            <person name="Woyke T."/>
        </authorList>
    </citation>
    <scope>NUCLEOTIDE SEQUENCE [LARGE SCALE GENOMIC DNA]</scope>
    <source>
        <strain evidence="5 6">AS2.23</strain>
    </source>
</reference>
<dbReference type="Pfam" id="PF22725">
    <property type="entry name" value="GFO_IDH_MocA_C3"/>
    <property type="match status" value="1"/>
</dbReference>
<organism evidence="5 6">
    <name type="scientific">Kineococcus radiotolerans</name>
    <dbReference type="NCBI Taxonomy" id="131568"/>
    <lineage>
        <taxon>Bacteria</taxon>
        <taxon>Bacillati</taxon>
        <taxon>Actinomycetota</taxon>
        <taxon>Actinomycetes</taxon>
        <taxon>Kineosporiales</taxon>
        <taxon>Kineosporiaceae</taxon>
        <taxon>Kineococcus</taxon>
    </lineage>
</organism>
<protein>
    <submittedName>
        <fullName evidence="5">Myo-inositol 2-dehydrogenase/D-chiro-inositol 1-dehydrogenase</fullName>
        <ecNumber evidence="5">1.1.1.18</ecNumber>
        <ecNumber evidence="5">1.1.1.369</ecNumber>
    </submittedName>
</protein>
<proteinExistence type="inferred from homology"/>
<name>A0A7W4TPW9_KINRA</name>
<dbReference type="Gene3D" id="3.40.50.720">
    <property type="entry name" value="NAD(P)-binding Rossmann-like Domain"/>
    <property type="match status" value="1"/>
</dbReference>
<dbReference type="EC" id="1.1.1.369" evidence="5"/>
<evidence type="ECO:0000259" key="3">
    <source>
        <dbReference type="Pfam" id="PF01408"/>
    </source>
</evidence>
<dbReference type="RefSeq" id="WP_183392275.1">
    <property type="nucleotide sequence ID" value="NZ_JACHVY010000003.1"/>
</dbReference>
<keyword evidence="2 5" id="KW-0560">Oxidoreductase</keyword>
<dbReference type="PANTHER" id="PTHR42840">
    <property type="entry name" value="NAD(P)-BINDING ROSSMANN-FOLD SUPERFAMILY PROTEIN-RELATED"/>
    <property type="match status" value="1"/>
</dbReference>
<reference evidence="5 6" key="1">
    <citation type="submission" date="2020-08" db="EMBL/GenBank/DDBJ databases">
        <title>The Agave Microbiome: Exploring the role of microbial communities in plant adaptations to desert environments.</title>
        <authorList>
            <person name="Partida-Martinez L.P."/>
        </authorList>
    </citation>
    <scope>NUCLEOTIDE SEQUENCE [LARGE SCALE GENOMIC DNA]</scope>
    <source>
        <strain evidence="5 6">AS2.23</strain>
    </source>
</reference>
<dbReference type="SUPFAM" id="SSF55347">
    <property type="entry name" value="Glyceraldehyde-3-phosphate dehydrogenase-like, C-terminal domain"/>
    <property type="match status" value="1"/>
</dbReference>
<dbReference type="EMBL" id="JACHVY010000003">
    <property type="protein sequence ID" value="MBB2902503.1"/>
    <property type="molecule type" value="Genomic_DNA"/>
</dbReference>
<dbReference type="EC" id="1.1.1.18" evidence="5"/>
<comment type="similarity">
    <text evidence="1">Belongs to the Gfo/Idh/MocA family.</text>
</comment>
<dbReference type="Gene3D" id="3.30.360.10">
    <property type="entry name" value="Dihydrodipicolinate Reductase, domain 2"/>
    <property type="match status" value="1"/>
</dbReference>
<feature type="domain" description="Gfo/Idh/MocA-like oxidoreductase N-terminal" evidence="3">
    <location>
        <begin position="15"/>
        <end position="132"/>
    </location>
</feature>
<dbReference type="Pfam" id="PF01408">
    <property type="entry name" value="GFO_IDH_MocA"/>
    <property type="match status" value="1"/>
</dbReference>
<dbReference type="GO" id="GO:0050112">
    <property type="term" value="F:inositol 2-dehydrogenase (NAD+) activity"/>
    <property type="evidence" value="ECO:0007669"/>
    <property type="project" value="UniProtKB-EC"/>
</dbReference>
<dbReference type="InterPro" id="IPR000683">
    <property type="entry name" value="Gfo/Idh/MocA-like_OxRdtase_N"/>
</dbReference>
<sequence>MSTPPVDGDASTTGIGLVGAGRIGTSHARLLATRVPGARLVAVADPRPGAAAALAGPLGAVGVESPAELLARDDVDAVVVTASTEAHADLVEAAARAGKAVFCEKPAGLSLAELDRGIAATEAAGVAFQVGFNRRFAPEFAAARAAVDAGRIGRPQLLRSLTRDPGLPNPAAVPAWAVFVLTLIHDFDTILWLHPGAEPVSVYAVADALVAPEFKEAGLLDTAVVTIRFDDGAIAVAEANFSAGYGYDVRGEVFGSAGTLRIGEEPRTALQVFDADGRHSATPRSDVELFGDAYAGELTEFVAAVREGRRPAVTGHDARRALSIALSCIASVRTGGPVDPALVAGTVDARIR</sequence>
<feature type="domain" description="GFO/IDH/MocA-like oxidoreductase" evidence="4">
    <location>
        <begin position="140"/>
        <end position="261"/>
    </location>
</feature>
<comment type="caution">
    <text evidence="5">The sequence shown here is derived from an EMBL/GenBank/DDBJ whole genome shotgun (WGS) entry which is preliminary data.</text>
</comment>
<evidence type="ECO:0000259" key="4">
    <source>
        <dbReference type="Pfam" id="PF22725"/>
    </source>
</evidence>
<dbReference type="InterPro" id="IPR036291">
    <property type="entry name" value="NAD(P)-bd_dom_sf"/>
</dbReference>